<dbReference type="SUPFAM" id="SSF56801">
    <property type="entry name" value="Acetyl-CoA synthetase-like"/>
    <property type="match status" value="1"/>
</dbReference>
<sequence>MESGGGFLDRLWEVAAEHPEQPAVITAGTEVVTYRKLLGRADRIAAGLVRAGVRPEQLVGLGLPRSAEFVAAAIGCWRTGAAFLPLDARWPTDRLEFIVRDSGLLLAVAVGPQAAELRRLGVTTLDPDAPFDLVTTSPIYGPNRLAYAVYTSGSTGRPKGVLVEHRGIVNLLDAQIAAFDLTPGSRALWVLSPAFDASVSDIGTALLAGATLCVEPDDDLRDPVRLIRLLRDRAITHVDLPPALLGVLDPAELPPSLRTVVIGGEPAPAEAVRRWAARVRVVNVYGPTEATVCTSLGACDPVTWADPLLGRPIPGIRYQVLDDEWNPVPPGGVGELFITGVGLARGYLNRPDLTAVKFPTVRGERWYRTGDRVRRRPDGEFVFVGRADRQFKLRGQLVEPGEVEARLLELPGVREAAVVRRAAGDRVAIVAVVAASDEGLSATAISEHLARTVPPWMVPQRVEFLPTLPRTTAGKVDYPALEAERSHPSGEVRESGGSDSREGALLAVWSAVLGRPADPAVGFLEQGGDSLGVLQVVAAAHARGLTLRPSLVANGLTASEIVARLRAGPERDALPAAFLEAEAAAELSRLPSSAPARGHPAVSPGRILLTGATGFLGSWLLSKLLARNSAEIHCLVRGAGRLPPDPRVHPIIGDLERPRFGLSAAAWDELTDRIDAVYHCAAAVDVVRPFHRLRAANLGGTAAVLGLVGTGRPKRLHYASTLSVFVSTDRAHGLLREDDDLTATGEVYGGYAQTKWAAERLLRLSGGRFGPVAHYRLGLITGDTRTGRGPGRDLFTQFIRGLARVGGYPAGVGELSVDITPVDYAAAAMARLSLAEHWDGATFHLANSRSLSLAELLDAVRASGVRLDPLSMAEFRARAAGLDPSAAAGCLGLCRALPGEEFDQLRATDLFQATGVSFDQTNTTATLGGSGIACPPPEPELIRKYVAAALDGIDR</sequence>
<gene>
    <name evidence="5" type="ORF">PX52LOC_01557</name>
</gene>
<keyword evidence="1" id="KW-0596">Phosphopantetheine</keyword>
<dbReference type="PANTHER" id="PTHR44845">
    <property type="entry name" value="CARRIER DOMAIN-CONTAINING PROTEIN"/>
    <property type="match status" value="1"/>
</dbReference>
<evidence type="ECO:0000313" key="6">
    <source>
        <dbReference type="Proteomes" id="UP000324974"/>
    </source>
</evidence>
<dbReference type="PROSITE" id="PS50075">
    <property type="entry name" value="CARRIER"/>
    <property type="match status" value="1"/>
</dbReference>
<keyword evidence="6" id="KW-1185">Reference proteome</keyword>
<dbReference type="Pfam" id="PF00550">
    <property type="entry name" value="PP-binding"/>
    <property type="match status" value="1"/>
</dbReference>
<evidence type="ECO:0000313" key="5">
    <source>
        <dbReference type="EMBL" id="QEL14664.1"/>
    </source>
</evidence>
<dbReference type="CDD" id="cd05235">
    <property type="entry name" value="SDR_e1"/>
    <property type="match status" value="1"/>
</dbReference>
<dbReference type="InterPro" id="IPR025110">
    <property type="entry name" value="AMP-bd_C"/>
</dbReference>
<evidence type="ECO:0000259" key="4">
    <source>
        <dbReference type="PROSITE" id="PS50075"/>
    </source>
</evidence>
<evidence type="ECO:0000256" key="2">
    <source>
        <dbReference type="ARBA" id="ARBA00022553"/>
    </source>
</evidence>
<dbReference type="NCBIfam" id="TIGR01733">
    <property type="entry name" value="AA-adenyl-dom"/>
    <property type="match status" value="1"/>
</dbReference>
<dbReference type="KEGG" id="lrs:PX52LOC_01557"/>
<dbReference type="SUPFAM" id="SSF51735">
    <property type="entry name" value="NAD(P)-binding Rossmann-fold domains"/>
    <property type="match status" value="1"/>
</dbReference>
<reference evidence="6" key="1">
    <citation type="submission" date="2019-08" db="EMBL/GenBank/DDBJ databases">
        <title>Limnoglobus roseus gen. nov., sp. nov., a novel freshwater planctomycete with a giant genome from the family Gemmataceae.</title>
        <authorList>
            <person name="Kulichevskaya I.S."/>
            <person name="Naumoff D.G."/>
            <person name="Miroshnikov K."/>
            <person name="Ivanova A."/>
            <person name="Philippov D.A."/>
            <person name="Hakobyan A."/>
            <person name="Rijpstra I.C."/>
            <person name="Sinninghe Damste J.S."/>
            <person name="Liesack W."/>
            <person name="Dedysh S.N."/>
        </authorList>
    </citation>
    <scope>NUCLEOTIDE SEQUENCE [LARGE SCALE GENOMIC DNA]</scope>
    <source>
        <strain evidence="6">PX52</strain>
    </source>
</reference>
<dbReference type="InterPro" id="IPR010071">
    <property type="entry name" value="AA_adenyl_dom"/>
</dbReference>
<organism evidence="5 6">
    <name type="scientific">Limnoglobus roseus</name>
    <dbReference type="NCBI Taxonomy" id="2598579"/>
    <lineage>
        <taxon>Bacteria</taxon>
        <taxon>Pseudomonadati</taxon>
        <taxon>Planctomycetota</taxon>
        <taxon>Planctomycetia</taxon>
        <taxon>Gemmatales</taxon>
        <taxon>Gemmataceae</taxon>
        <taxon>Limnoglobus</taxon>
    </lineage>
</organism>
<dbReference type="Gene3D" id="3.40.50.720">
    <property type="entry name" value="NAD(P)-binding Rossmann-like Domain"/>
    <property type="match status" value="1"/>
</dbReference>
<evidence type="ECO:0000256" key="1">
    <source>
        <dbReference type="ARBA" id="ARBA00022450"/>
    </source>
</evidence>
<keyword evidence="2" id="KW-0597">Phosphoprotein</keyword>
<evidence type="ECO:0000256" key="3">
    <source>
        <dbReference type="SAM" id="MobiDB-lite"/>
    </source>
</evidence>
<name>A0A5C1AC50_9BACT</name>
<protein>
    <submittedName>
        <fullName evidence="5">Peptide synthetase</fullName>
    </submittedName>
</protein>
<dbReference type="InterPro" id="IPR000873">
    <property type="entry name" value="AMP-dep_synth/lig_dom"/>
</dbReference>
<dbReference type="Pfam" id="PF13193">
    <property type="entry name" value="AMP-binding_C"/>
    <property type="match status" value="1"/>
</dbReference>
<dbReference type="SUPFAM" id="SSF47336">
    <property type="entry name" value="ACP-like"/>
    <property type="match status" value="1"/>
</dbReference>
<dbReference type="InterPro" id="IPR036291">
    <property type="entry name" value="NAD(P)-bd_dom_sf"/>
</dbReference>
<dbReference type="InterPro" id="IPR020806">
    <property type="entry name" value="PKS_PP-bd"/>
</dbReference>
<dbReference type="GO" id="GO:0031177">
    <property type="term" value="F:phosphopantetheine binding"/>
    <property type="evidence" value="ECO:0007669"/>
    <property type="project" value="InterPro"/>
</dbReference>
<accession>A0A5C1AC50</accession>
<proteinExistence type="predicted"/>
<dbReference type="Pfam" id="PF00501">
    <property type="entry name" value="AMP-binding"/>
    <property type="match status" value="1"/>
</dbReference>
<dbReference type="EMBL" id="CP042425">
    <property type="protein sequence ID" value="QEL14664.1"/>
    <property type="molecule type" value="Genomic_DNA"/>
</dbReference>
<dbReference type="InterPro" id="IPR009081">
    <property type="entry name" value="PP-bd_ACP"/>
</dbReference>
<dbReference type="Gene3D" id="3.40.50.12780">
    <property type="entry name" value="N-terminal domain of ligase-like"/>
    <property type="match status" value="1"/>
</dbReference>
<feature type="region of interest" description="Disordered" evidence="3">
    <location>
        <begin position="480"/>
        <end position="499"/>
    </location>
</feature>
<dbReference type="InterPro" id="IPR036736">
    <property type="entry name" value="ACP-like_sf"/>
</dbReference>
<dbReference type="SMART" id="SM00823">
    <property type="entry name" value="PKS_PP"/>
    <property type="match status" value="1"/>
</dbReference>
<dbReference type="InterPro" id="IPR010080">
    <property type="entry name" value="Thioester_reductase-like_dom"/>
</dbReference>
<dbReference type="Pfam" id="PF07993">
    <property type="entry name" value="NAD_binding_4"/>
    <property type="match status" value="1"/>
</dbReference>
<dbReference type="Proteomes" id="UP000324974">
    <property type="component" value="Chromosome"/>
</dbReference>
<dbReference type="InterPro" id="IPR042099">
    <property type="entry name" value="ANL_N_sf"/>
</dbReference>
<dbReference type="Gene3D" id="1.10.1200.10">
    <property type="entry name" value="ACP-like"/>
    <property type="match status" value="1"/>
</dbReference>
<dbReference type="Gene3D" id="3.30.300.30">
    <property type="match status" value="1"/>
</dbReference>
<dbReference type="PANTHER" id="PTHR44845:SF6">
    <property type="entry name" value="BETA-ALANINE-ACTIVATING ENZYME"/>
    <property type="match status" value="1"/>
</dbReference>
<dbReference type="InterPro" id="IPR013120">
    <property type="entry name" value="FAR_NAD-bd"/>
</dbReference>
<feature type="compositionally biased region" description="Basic and acidic residues" evidence="3">
    <location>
        <begin position="482"/>
        <end position="499"/>
    </location>
</feature>
<dbReference type="CDD" id="cd05930">
    <property type="entry name" value="A_NRPS"/>
    <property type="match status" value="1"/>
</dbReference>
<dbReference type="AlphaFoldDB" id="A0A5C1AC50"/>
<feature type="domain" description="Carrier" evidence="4">
    <location>
        <begin position="496"/>
        <end position="569"/>
    </location>
</feature>
<dbReference type="InterPro" id="IPR045851">
    <property type="entry name" value="AMP-bd_C_sf"/>
</dbReference>